<name>A0A1A2GCY8_9MYCO</name>
<dbReference type="EMBL" id="MVHD01000031">
    <property type="protein sequence ID" value="OQZ89528.1"/>
    <property type="molecule type" value="Genomic_DNA"/>
</dbReference>
<reference evidence="2" key="4">
    <citation type="journal article" date="2022" name="BMC Genomics">
        <title>Comparative genome analysis of mycobacteria focusing on tRNA and non-coding RNA.</title>
        <authorList>
            <person name="Behra P.R.K."/>
            <person name="Pettersson B.M.F."/>
            <person name="Ramesh M."/>
            <person name="Das S."/>
            <person name="Dasgupta S."/>
            <person name="Kirsebom L.A."/>
        </authorList>
    </citation>
    <scope>NUCLEOTIDE SEQUENCE</scope>
    <source>
        <strain evidence="2">CCUG 55640</strain>
    </source>
</reference>
<dbReference type="EMBL" id="LZIT01000339">
    <property type="protein sequence ID" value="OBG27347.1"/>
    <property type="molecule type" value="Genomic_DNA"/>
</dbReference>
<evidence type="ECO:0000313" key="7">
    <source>
        <dbReference type="Proteomes" id="UP001141650"/>
    </source>
</evidence>
<evidence type="ECO:0000313" key="4">
    <source>
        <dbReference type="EMBL" id="OQZ89528.1"/>
    </source>
</evidence>
<evidence type="ECO:0000313" key="3">
    <source>
        <dbReference type="EMBL" id="OBG27347.1"/>
    </source>
</evidence>
<keyword evidence="6" id="KW-1185">Reference proteome</keyword>
<proteinExistence type="predicted"/>
<feature type="domain" description="DUF732" evidence="1">
    <location>
        <begin position="39"/>
        <end position="110"/>
    </location>
</feature>
<dbReference type="OrthoDB" id="4382032at2"/>
<sequence>MAPSPSLWEDRGVVKSLLLALASLAALVGLAGPARADNNDDAFLASLRAAGITFPDPARAIGAGKWVCQQVGNGTQMVDVVKAIQAQNSGLHGDNAARFTAIAANVYCPQALSPGG</sequence>
<accession>A0A1A2GCY8</accession>
<dbReference type="Pfam" id="PF05305">
    <property type="entry name" value="DUF732"/>
    <property type="match status" value="1"/>
</dbReference>
<reference evidence="3 5" key="1">
    <citation type="submission" date="2016-06" db="EMBL/GenBank/DDBJ databases">
        <authorList>
            <person name="Sutton G."/>
            <person name="Brinkac L."/>
            <person name="Sanka R."/>
            <person name="Adams M."/>
            <person name="Lau E."/>
            <person name="Sam S."/>
            <person name="Sreng N."/>
            <person name="Him V."/>
            <person name="Kerleguer A."/>
            <person name="Cheng S."/>
        </authorList>
    </citation>
    <scope>NUCLEOTIDE SEQUENCE [LARGE SCALE GENOMIC DNA]</scope>
    <source>
        <strain evidence="3 5">E2978</strain>
    </source>
</reference>
<dbReference type="AlphaFoldDB" id="A0A1A2GCY8"/>
<evidence type="ECO:0000313" key="5">
    <source>
        <dbReference type="Proteomes" id="UP000092086"/>
    </source>
</evidence>
<evidence type="ECO:0000259" key="1">
    <source>
        <dbReference type="Pfam" id="PF05305"/>
    </source>
</evidence>
<dbReference type="Proteomes" id="UP000192319">
    <property type="component" value="Unassembled WGS sequence"/>
</dbReference>
<reference evidence="4 6" key="2">
    <citation type="submission" date="2017-02" db="EMBL/GenBank/DDBJ databases">
        <title>The new phylogeny of genus Mycobacterium.</title>
        <authorList>
            <person name="Tortoli E."/>
            <person name="Trovato A."/>
            <person name="Cirillo D.M."/>
        </authorList>
    </citation>
    <scope>NUCLEOTIDE SEQUENCE [LARGE SCALE GENOMIC DNA]</scope>
    <source>
        <strain evidence="4 6">DSM 45230</strain>
    </source>
</reference>
<evidence type="ECO:0000313" key="6">
    <source>
        <dbReference type="Proteomes" id="UP000192319"/>
    </source>
</evidence>
<accession>A0A1A3D6Y9</accession>
<comment type="caution">
    <text evidence="2">The sequence shown here is derived from an EMBL/GenBank/DDBJ whole genome shotgun (WGS) entry which is preliminary data.</text>
</comment>
<evidence type="ECO:0000313" key="2">
    <source>
        <dbReference type="EMBL" id="MCV7381468.1"/>
    </source>
</evidence>
<reference evidence="2" key="3">
    <citation type="submission" date="2020-07" db="EMBL/GenBank/DDBJ databases">
        <authorList>
            <person name="Pettersson B.M.F."/>
            <person name="Behra P.R.K."/>
            <person name="Ramesh M."/>
            <person name="Das S."/>
            <person name="Dasgupta S."/>
            <person name="Kirsebom L.A."/>
        </authorList>
    </citation>
    <scope>NUCLEOTIDE SEQUENCE</scope>
    <source>
        <strain evidence="2">CCUG 55640</strain>
    </source>
</reference>
<gene>
    <name evidence="3" type="ORF">A5672_05315</name>
    <name evidence="4" type="ORF">BST11_17010</name>
    <name evidence="2" type="ORF">H7K38_22835</name>
</gene>
<dbReference type="InterPro" id="IPR007969">
    <property type="entry name" value="DUF732"/>
</dbReference>
<accession>A0A1W9Y0F7</accession>
<dbReference type="Proteomes" id="UP000092086">
    <property type="component" value="Unassembled WGS sequence"/>
</dbReference>
<dbReference type="Proteomes" id="UP001141650">
    <property type="component" value="Unassembled WGS sequence"/>
</dbReference>
<dbReference type="EMBL" id="JACKVH010000020">
    <property type="protein sequence ID" value="MCV7381468.1"/>
    <property type="molecule type" value="Genomic_DNA"/>
</dbReference>
<organism evidence="2 7">
    <name type="scientific">Mycobacterium alsense</name>
    <dbReference type="NCBI Taxonomy" id="324058"/>
    <lineage>
        <taxon>Bacteria</taxon>
        <taxon>Bacillati</taxon>
        <taxon>Actinomycetota</taxon>
        <taxon>Actinomycetes</taxon>
        <taxon>Mycobacteriales</taxon>
        <taxon>Mycobacteriaceae</taxon>
        <taxon>Mycobacterium</taxon>
    </lineage>
</organism>
<protein>
    <submittedName>
        <fullName evidence="2">DUF732 domain-containing protein</fullName>
    </submittedName>
</protein>